<dbReference type="AlphaFoldDB" id="A0A645DX76"/>
<comment type="caution">
    <text evidence="1">The sequence shown here is derived from an EMBL/GenBank/DDBJ whole genome shotgun (WGS) entry which is preliminary data.</text>
</comment>
<proteinExistence type="predicted"/>
<reference evidence="1" key="1">
    <citation type="submission" date="2019-08" db="EMBL/GenBank/DDBJ databases">
        <authorList>
            <person name="Kucharzyk K."/>
            <person name="Murdoch R.W."/>
            <person name="Higgins S."/>
            <person name="Loffler F."/>
        </authorList>
    </citation>
    <scope>NUCLEOTIDE SEQUENCE</scope>
</reference>
<protein>
    <submittedName>
        <fullName evidence="1">Uncharacterized protein</fullName>
    </submittedName>
</protein>
<sequence length="306" mass="34033">MHRGLATVRIHRDQMVTRHGSDQWICPLAKDDRNGSFAFRRGQLQIAPHGCRGVIQPQHACDRGQEIDQACRLLGDARFDPAGSMNHCMHMRAFEIEQLERGWHERQPGDPPVVVAEKHKYRIVVIAATFCHFDEATYAMVEQAHRVELGGALETGGFGFRIRNVHLDEAVVVFRNGEWAMVSGCLDVGKERPGFRFFPQQRIGFAEQVQIGDPPDVFIGRLPGAFFMKLDVFDAALDQGVHVGPARAAADGVDTLVAFQVVDQYLLIADERVARGAFAASRVGNASDAGPHGFCRARNRHMEVLE</sequence>
<dbReference type="EMBL" id="VSSQ01040623">
    <property type="protein sequence ID" value="MPM93921.1"/>
    <property type="molecule type" value="Genomic_DNA"/>
</dbReference>
<organism evidence="1">
    <name type="scientific">bioreactor metagenome</name>
    <dbReference type="NCBI Taxonomy" id="1076179"/>
    <lineage>
        <taxon>unclassified sequences</taxon>
        <taxon>metagenomes</taxon>
        <taxon>ecological metagenomes</taxon>
    </lineage>
</organism>
<name>A0A645DX76_9ZZZZ</name>
<evidence type="ECO:0000313" key="1">
    <source>
        <dbReference type="EMBL" id="MPM93921.1"/>
    </source>
</evidence>
<accession>A0A645DX76</accession>
<gene>
    <name evidence="1" type="ORF">SDC9_141063</name>
</gene>